<dbReference type="eggNOG" id="COG0577">
    <property type="taxonomic scope" value="Bacteria"/>
</dbReference>
<gene>
    <name evidence="8" type="ORF">HMPREF0762_00767</name>
</gene>
<feature type="transmembrane region" description="Helical" evidence="6">
    <location>
        <begin position="594"/>
        <end position="618"/>
    </location>
</feature>
<dbReference type="PANTHER" id="PTHR46795">
    <property type="entry name" value="ABC TRANSPORTER PERMEASE-RELATED-RELATED"/>
    <property type="match status" value="1"/>
</dbReference>
<protein>
    <submittedName>
        <fullName evidence="8">Efflux ABC transporter, permease protein</fullName>
    </submittedName>
</protein>
<feature type="transmembrane region" description="Helical" evidence="6">
    <location>
        <begin position="229"/>
        <end position="249"/>
    </location>
</feature>
<dbReference type="Pfam" id="PF02687">
    <property type="entry name" value="FtsX"/>
    <property type="match status" value="1"/>
</dbReference>
<keyword evidence="9" id="KW-1185">Reference proteome</keyword>
<reference evidence="8" key="1">
    <citation type="submission" date="2009-10" db="EMBL/GenBank/DDBJ databases">
        <authorList>
            <person name="Weinstock G."/>
            <person name="Sodergren E."/>
            <person name="Clifton S."/>
            <person name="Fulton L."/>
            <person name="Fulton B."/>
            <person name="Courtney L."/>
            <person name="Fronick C."/>
            <person name="Harrison M."/>
            <person name="Strong C."/>
            <person name="Farmer C."/>
            <person name="Delahaunty K."/>
            <person name="Markovic C."/>
            <person name="Hall O."/>
            <person name="Minx P."/>
            <person name="Tomlinson C."/>
            <person name="Mitreva M."/>
            <person name="Nelson J."/>
            <person name="Hou S."/>
            <person name="Wollam A."/>
            <person name="Pepin K.H."/>
            <person name="Johnson M."/>
            <person name="Bhonagiri V."/>
            <person name="Nash W.E."/>
            <person name="Warren W."/>
            <person name="Chinwalla A."/>
            <person name="Mardis E.R."/>
            <person name="Wilson R.K."/>
        </authorList>
    </citation>
    <scope>NUCLEOTIDE SEQUENCE [LARGE SCALE GENOMIC DNA]</scope>
    <source>
        <strain evidence="8">ATCC 700122</strain>
    </source>
</reference>
<dbReference type="STRING" id="649764.HMPREF0762_00767"/>
<dbReference type="InterPro" id="IPR027022">
    <property type="entry name" value="ABC_permease_BceB-typ"/>
</dbReference>
<feature type="transmembrane region" description="Helical" evidence="6">
    <location>
        <begin position="286"/>
        <end position="310"/>
    </location>
</feature>
<dbReference type="RefSeq" id="WP_006362018.1">
    <property type="nucleotide sequence ID" value="NZ_GG700630.1"/>
</dbReference>
<evidence type="ECO:0000256" key="4">
    <source>
        <dbReference type="ARBA" id="ARBA00022989"/>
    </source>
</evidence>
<dbReference type="GeneID" id="85007354"/>
<dbReference type="EMBL" id="ACUX02000006">
    <property type="protein sequence ID" value="EEZ61430.1"/>
    <property type="molecule type" value="Genomic_DNA"/>
</dbReference>
<feature type="transmembrane region" description="Helical" evidence="6">
    <location>
        <begin position="508"/>
        <end position="530"/>
    </location>
</feature>
<feature type="transmembrane region" description="Helical" evidence="6">
    <location>
        <begin position="97"/>
        <end position="124"/>
    </location>
</feature>
<dbReference type="Proteomes" id="UP000006001">
    <property type="component" value="Unassembled WGS sequence"/>
</dbReference>
<dbReference type="GO" id="GO:0055085">
    <property type="term" value="P:transmembrane transport"/>
    <property type="evidence" value="ECO:0007669"/>
    <property type="project" value="InterPro"/>
</dbReference>
<feature type="transmembrane region" description="Helical" evidence="6">
    <location>
        <begin position="57"/>
        <end position="77"/>
    </location>
</feature>
<evidence type="ECO:0000256" key="6">
    <source>
        <dbReference type="SAM" id="Phobius"/>
    </source>
</evidence>
<sequence length="634" mass="70049">MDFFTFSLNNVLRDKESYVAFWLSSVFSIVVFFVFSANMNHPQLAQSESIQDIMRVAAAFIAVYSLGFLGLSLNAFLKRKRRLYGALRTMGMTKRQVALSIMLESLLIGASAIAVGLIVGLVFGHLMVMLMARIIRIEDVAYQFPIVSIVQTAATFVVIFLVASAVQARGICRRPIVELLASKVDESRGMRFSKPLAVLGIALLACGCGACLFGVIPPVRAFLEPHDELAGIIPWFIVGCTFAGIFLVYRQFSFLVLSWLARSRYYLEEGNAIWMSGLRDRIKGSVMTMFVSTVMLAMSFSAIIVSLAFVTTVRADVSQDIPFGIGYFSYGDNARESSDIDEIETQLDANGVAYTEDSYDMLQTEKTIFGTKFIAQSAYERQSGTTLALDDGQAVGISGTPDSEDSVEALNGVSFKVVGTSAPVLDDAKRFGSYVVTDADWQRLHEAGGLVNVRAFIFDVDDEGQAQEVRTACESVRETIGFGLSGGEDFLFIPRIETIVLQEYSYEIYTYISFMLSIVFIVASISLIYFRLLSDVRESLPVMRNLNRMGLSVAQVLRIQKRQLQVLFSLPIGFAVVLTGFAMAFLMSVEAASAHIFVRMAATIGPLIVLEAMLFMVLNGRFEAQVRAFVRPWD</sequence>
<dbReference type="InterPro" id="IPR052536">
    <property type="entry name" value="ABC-4_Integral_Memb_Prot"/>
</dbReference>
<feature type="domain" description="ABC3 transporter permease C-terminal" evidence="7">
    <location>
        <begin position="56"/>
        <end position="175"/>
    </location>
</feature>
<comment type="caution">
    <text evidence="8">The sequence shown here is derived from an EMBL/GenBank/DDBJ whole genome shotgun (WGS) entry which is preliminary data.</text>
</comment>
<name>D0WG17_SLAES</name>
<feature type="transmembrane region" description="Helical" evidence="6">
    <location>
        <begin position="566"/>
        <end position="588"/>
    </location>
</feature>
<feature type="transmembrane region" description="Helical" evidence="6">
    <location>
        <begin position="144"/>
        <end position="166"/>
    </location>
</feature>
<evidence type="ECO:0000256" key="3">
    <source>
        <dbReference type="ARBA" id="ARBA00022692"/>
    </source>
</evidence>
<dbReference type="HOGENOM" id="CLU_022800_3_0_11"/>
<dbReference type="AlphaFoldDB" id="D0WG17"/>
<evidence type="ECO:0000256" key="5">
    <source>
        <dbReference type="ARBA" id="ARBA00023136"/>
    </source>
</evidence>
<dbReference type="OrthoDB" id="9780560at2"/>
<comment type="subcellular location">
    <subcellularLocation>
        <location evidence="1">Cell membrane</location>
        <topology evidence="1">Multi-pass membrane protein</topology>
    </subcellularLocation>
</comment>
<dbReference type="PIRSF" id="PIRSF018968">
    <property type="entry name" value="ABC_permease_BceB"/>
    <property type="match status" value="1"/>
</dbReference>
<evidence type="ECO:0000256" key="2">
    <source>
        <dbReference type="ARBA" id="ARBA00022475"/>
    </source>
</evidence>
<keyword evidence="2" id="KW-1003">Cell membrane</keyword>
<keyword evidence="3 6" id="KW-0812">Transmembrane</keyword>
<evidence type="ECO:0000256" key="1">
    <source>
        <dbReference type="ARBA" id="ARBA00004651"/>
    </source>
</evidence>
<evidence type="ECO:0000259" key="7">
    <source>
        <dbReference type="Pfam" id="PF02687"/>
    </source>
</evidence>
<evidence type="ECO:0000313" key="9">
    <source>
        <dbReference type="Proteomes" id="UP000006001"/>
    </source>
</evidence>
<organism evidence="8 9">
    <name type="scientific">Slackia exigua (strain ATCC 700122 / DSM 15923 / CIP 105133 / JCM 11022 / KCTC 5966 / S-7)</name>
    <dbReference type="NCBI Taxonomy" id="649764"/>
    <lineage>
        <taxon>Bacteria</taxon>
        <taxon>Bacillati</taxon>
        <taxon>Actinomycetota</taxon>
        <taxon>Coriobacteriia</taxon>
        <taxon>Eggerthellales</taxon>
        <taxon>Eggerthellaceae</taxon>
        <taxon>Slackia</taxon>
    </lineage>
</organism>
<dbReference type="GO" id="GO:0005886">
    <property type="term" value="C:plasma membrane"/>
    <property type="evidence" value="ECO:0007669"/>
    <property type="project" value="UniProtKB-SubCell"/>
</dbReference>
<feature type="transmembrane region" description="Helical" evidence="6">
    <location>
        <begin position="196"/>
        <end position="217"/>
    </location>
</feature>
<dbReference type="PANTHER" id="PTHR46795:SF3">
    <property type="entry name" value="ABC TRANSPORTER PERMEASE"/>
    <property type="match status" value="1"/>
</dbReference>
<keyword evidence="4 6" id="KW-1133">Transmembrane helix</keyword>
<evidence type="ECO:0000313" key="8">
    <source>
        <dbReference type="EMBL" id="EEZ61430.1"/>
    </source>
</evidence>
<feature type="transmembrane region" description="Helical" evidence="6">
    <location>
        <begin position="18"/>
        <end position="37"/>
    </location>
</feature>
<accession>D0WG17</accession>
<proteinExistence type="predicted"/>
<keyword evidence="5 6" id="KW-0472">Membrane</keyword>
<dbReference type="InterPro" id="IPR003838">
    <property type="entry name" value="ABC3_permease_C"/>
</dbReference>